<name>A0ABX5VR86_9MICO</name>
<accession>A0ABX5VR86</accession>
<proteinExistence type="predicted"/>
<sequence>MSFLATAPEAAVSAETVPGLLAHLWDEASRPDRQASEALYLTFNVSLEFFETRLLGISRAAGAAVTVIADANHYAPNSRAISGAGRSYVSGLAAIPGAFHPKVTVLAGPERALIGIGSGNLTVNGWHRNEETLTLVTADREHGCPAIVTEVIAWLRGLPDLVPITRLAADGIQRTAAELARLTSVAPPLDTGHRLVTTSGASIIDQLPVGHAERLDLYAPFHDPQGAALEALLTRYRPKELLVAVQPGLTVIDPHALQRAAASHGAALTFQPAGDVYRHGKLLQAVFSDGTGWTLTGSPNLTAAALLRPVEQLGNCEVGVLAPLAGSLYPGQDDAIPLDNVPTVRIDAPGEEKSERERFGQGLPVLLGAVLNGNQLDLQFAKPLPAGVVLEASRFDDLPEQYVSLGVLPAGRASVQLPIPEQFQPGTRLHVLVSTADGPVWGPDIHVTDPVGVLKRVSPSSSGRTNVDVHPGDLFGDPGVAEAWQKALTQLLSSRGRVALPRAAMGQHATTGPGEIRVRPAEGWHTVDAPDAWARYTDDATVRLGNQIADFAIGGLPKLTSTNAVQGGGAAPIWFDRFADIDPTAADDEHNAEEIDALEDQLEANAAPSVDHRKLSEREKARYRRWLHTLADLMKTAPAIDRSAMVGLILIATNLDIWDSATETPGWFDLFADAVRALPGDDVPEPLTSQLGSLAAVCLFRLDEAQPANGRTHQNQVFDDTRDELRDLIARADPDAVAANCESLGAGGRTGTAVLHVAPAAVWEHRNAILRADSHADALNKLQRNFPTSDVKALGPLTFEIRGDFTNTVKIAAQAITLVDGLPTVAVDAVGRSDRSTLIRHDDTLTHVTSIGQRTVYKTYRLTRLVDPVAIASNRELEQSARIDRAPWMALSPTAQRALDAVARVEHGSSSTANSLSPT</sequence>
<dbReference type="Gene3D" id="3.30.870.10">
    <property type="entry name" value="Endonuclease Chain A"/>
    <property type="match status" value="1"/>
</dbReference>
<protein>
    <recommendedName>
        <fullName evidence="3">PLD phosphodiesterase domain-containing protein</fullName>
    </recommendedName>
</protein>
<evidence type="ECO:0000313" key="2">
    <source>
        <dbReference type="Proteomes" id="UP000313948"/>
    </source>
</evidence>
<reference evidence="1 2" key="1">
    <citation type="submission" date="2019-05" db="EMBL/GenBank/DDBJ databases">
        <title>Georgenia *** sp. nov., and Georgenia *** sp. nov., isolated from the intestinal contents of plateau pika (Ochotona curzoniae) in the Qinghai-Tibet plateau of China.</title>
        <authorList>
            <person name="Tian Z."/>
        </authorList>
    </citation>
    <scope>NUCLEOTIDE SEQUENCE [LARGE SCALE GENOMIC DNA]</scope>
    <source>
        <strain evidence="1 2">Z294</strain>
    </source>
</reference>
<dbReference type="RefSeq" id="WP_139948609.1">
    <property type="nucleotide sequence ID" value="NZ_CP040899.1"/>
</dbReference>
<evidence type="ECO:0008006" key="3">
    <source>
        <dbReference type="Google" id="ProtNLM"/>
    </source>
</evidence>
<dbReference type="Proteomes" id="UP000313948">
    <property type="component" value="Chromosome"/>
</dbReference>
<evidence type="ECO:0000313" key="1">
    <source>
        <dbReference type="EMBL" id="QDB79589.1"/>
    </source>
</evidence>
<keyword evidence="2" id="KW-1185">Reference proteome</keyword>
<dbReference type="CDD" id="cd00138">
    <property type="entry name" value="PLDc_SF"/>
    <property type="match status" value="1"/>
</dbReference>
<gene>
    <name evidence="1" type="ORF">FE251_09550</name>
</gene>
<dbReference type="EMBL" id="CP040899">
    <property type="protein sequence ID" value="QDB79589.1"/>
    <property type="molecule type" value="Genomic_DNA"/>
</dbReference>
<organism evidence="1 2">
    <name type="scientific">Georgenia wutianyii</name>
    <dbReference type="NCBI Taxonomy" id="2585135"/>
    <lineage>
        <taxon>Bacteria</taxon>
        <taxon>Bacillati</taxon>
        <taxon>Actinomycetota</taxon>
        <taxon>Actinomycetes</taxon>
        <taxon>Micrococcales</taxon>
        <taxon>Bogoriellaceae</taxon>
        <taxon>Georgenia</taxon>
    </lineage>
</organism>